<feature type="transmembrane region" description="Helical" evidence="7">
    <location>
        <begin position="121"/>
        <end position="138"/>
    </location>
</feature>
<name>A0ABD3B1R5_9GENT</name>
<evidence type="ECO:0000256" key="8">
    <source>
        <dbReference type="SAM" id="MobiDB-lite"/>
    </source>
</evidence>
<comment type="subcellular location">
    <subcellularLocation>
        <location evidence="2 7">Membrane</location>
        <topology evidence="2 7">Multi-pass membrane protein</topology>
    </subcellularLocation>
</comment>
<evidence type="ECO:0000256" key="5">
    <source>
        <dbReference type="ARBA" id="ARBA00022989"/>
    </source>
</evidence>
<dbReference type="PANTHER" id="PTHR38519:SF3">
    <property type="entry name" value="PRA1 FAMILY PROTEIN"/>
    <property type="match status" value="1"/>
</dbReference>
<dbReference type="Pfam" id="PF03208">
    <property type="entry name" value="PRA1"/>
    <property type="match status" value="1"/>
</dbReference>
<proteinExistence type="inferred from homology"/>
<keyword evidence="7" id="KW-0813">Transport</keyword>
<dbReference type="Proteomes" id="UP001630127">
    <property type="component" value="Unassembled WGS sequence"/>
</dbReference>
<evidence type="ECO:0000313" key="9">
    <source>
        <dbReference type="EMBL" id="KAL3537087.1"/>
    </source>
</evidence>
<evidence type="ECO:0000256" key="6">
    <source>
        <dbReference type="ARBA" id="ARBA00023136"/>
    </source>
</evidence>
<evidence type="ECO:0000256" key="3">
    <source>
        <dbReference type="ARBA" id="ARBA00006483"/>
    </source>
</evidence>
<keyword evidence="5 7" id="KW-1133">Transmembrane helix</keyword>
<feature type="transmembrane region" description="Helical" evidence="7">
    <location>
        <begin position="144"/>
        <end position="162"/>
    </location>
</feature>
<evidence type="ECO:0000256" key="1">
    <source>
        <dbReference type="ARBA" id="ARBA00002501"/>
    </source>
</evidence>
<feature type="transmembrane region" description="Helical" evidence="7">
    <location>
        <begin position="88"/>
        <end position="109"/>
    </location>
</feature>
<feature type="region of interest" description="Disordered" evidence="8">
    <location>
        <begin position="1"/>
        <end position="24"/>
    </location>
</feature>
<keyword evidence="4 7" id="KW-0812">Transmembrane</keyword>
<dbReference type="InterPro" id="IPR004895">
    <property type="entry name" value="Prenylated_rab_accept_PRA1"/>
</dbReference>
<sequence>MASSGPIQRPSITAQASASMPSKNPSMASPRKYLGYNFSFICPFSIPPTSEAAAIRIIKNMISLGLYYLQFVYVVLFIALIPRRKVSLVYLVATKEITFLYLLLLRALPNSFVLHKIIDKRFVLFLLCIIIGVEMILTRAGIHLLITLVSTIPVILAHAVFWREDLHLVNSEDGCDANGELLPVMQNKDGGDAADESTNLV</sequence>
<dbReference type="GO" id="GO:0016192">
    <property type="term" value="P:vesicle-mediated transport"/>
    <property type="evidence" value="ECO:0007669"/>
    <property type="project" value="UniProtKB-ARBA"/>
</dbReference>
<keyword evidence="10" id="KW-1185">Reference proteome</keyword>
<dbReference type="PANTHER" id="PTHR38519">
    <property type="entry name" value="PRA1 FAMILY PROTEIN"/>
    <property type="match status" value="1"/>
</dbReference>
<gene>
    <name evidence="9" type="ORF">ACH5RR_000453</name>
</gene>
<evidence type="ECO:0000256" key="7">
    <source>
        <dbReference type="RuleBase" id="RU363107"/>
    </source>
</evidence>
<dbReference type="GO" id="GO:0016020">
    <property type="term" value="C:membrane"/>
    <property type="evidence" value="ECO:0007669"/>
    <property type="project" value="UniProtKB-SubCell"/>
</dbReference>
<comment type="caution">
    <text evidence="9">The sequence shown here is derived from an EMBL/GenBank/DDBJ whole genome shotgun (WGS) entry which is preliminary data.</text>
</comment>
<dbReference type="EMBL" id="JBJUIK010000001">
    <property type="protein sequence ID" value="KAL3537087.1"/>
    <property type="molecule type" value="Genomic_DNA"/>
</dbReference>
<feature type="transmembrane region" description="Helical" evidence="7">
    <location>
        <begin position="64"/>
        <end position="82"/>
    </location>
</feature>
<evidence type="ECO:0000256" key="2">
    <source>
        <dbReference type="ARBA" id="ARBA00004141"/>
    </source>
</evidence>
<reference evidence="9 10" key="1">
    <citation type="submission" date="2024-11" db="EMBL/GenBank/DDBJ databases">
        <title>A near-complete genome assembly of Cinchona calisaya.</title>
        <authorList>
            <person name="Lian D.C."/>
            <person name="Zhao X.W."/>
            <person name="Wei L."/>
        </authorList>
    </citation>
    <scope>NUCLEOTIDE SEQUENCE [LARGE SCALE GENOMIC DNA]</scope>
    <source>
        <tissue evidence="9">Nenye</tissue>
    </source>
</reference>
<evidence type="ECO:0000313" key="10">
    <source>
        <dbReference type="Proteomes" id="UP001630127"/>
    </source>
</evidence>
<evidence type="ECO:0000256" key="4">
    <source>
        <dbReference type="ARBA" id="ARBA00022692"/>
    </source>
</evidence>
<dbReference type="AlphaFoldDB" id="A0ABD3B1R5"/>
<comment type="function">
    <text evidence="1 7">May be involved in both secretory and endocytic intracellular trafficking in the endosomal/prevacuolar compartments.</text>
</comment>
<organism evidence="9 10">
    <name type="scientific">Cinchona calisaya</name>
    <dbReference type="NCBI Taxonomy" id="153742"/>
    <lineage>
        <taxon>Eukaryota</taxon>
        <taxon>Viridiplantae</taxon>
        <taxon>Streptophyta</taxon>
        <taxon>Embryophyta</taxon>
        <taxon>Tracheophyta</taxon>
        <taxon>Spermatophyta</taxon>
        <taxon>Magnoliopsida</taxon>
        <taxon>eudicotyledons</taxon>
        <taxon>Gunneridae</taxon>
        <taxon>Pentapetalae</taxon>
        <taxon>asterids</taxon>
        <taxon>lamiids</taxon>
        <taxon>Gentianales</taxon>
        <taxon>Rubiaceae</taxon>
        <taxon>Cinchonoideae</taxon>
        <taxon>Cinchoneae</taxon>
        <taxon>Cinchona</taxon>
    </lineage>
</organism>
<comment type="similarity">
    <text evidence="3 7">Belongs to the PRA1 family.</text>
</comment>
<dbReference type="GO" id="GO:0005783">
    <property type="term" value="C:endoplasmic reticulum"/>
    <property type="evidence" value="ECO:0007669"/>
    <property type="project" value="UniProtKB-ARBA"/>
</dbReference>
<keyword evidence="6 7" id="KW-0472">Membrane</keyword>
<protein>
    <recommendedName>
        <fullName evidence="7">PRA1 family protein</fullName>
    </recommendedName>
</protein>
<accession>A0ABD3B1R5</accession>